<dbReference type="GO" id="GO:0006633">
    <property type="term" value="P:fatty acid biosynthetic process"/>
    <property type="evidence" value="ECO:0007669"/>
    <property type="project" value="TreeGrafter"/>
</dbReference>
<dbReference type="PRINTS" id="PR00080">
    <property type="entry name" value="SDRFAMILY"/>
</dbReference>
<dbReference type="PROSITE" id="PS00061">
    <property type="entry name" value="ADH_SHORT"/>
    <property type="match status" value="1"/>
</dbReference>
<dbReference type="GO" id="GO:0016616">
    <property type="term" value="F:oxidoreductase activity, acting on the CH-OH group of donors, NAD or NADP as acceptor"/>
    <property type="evidence" value="ECO:0007669"/>
    <property type="project" value="TreeGrafter"/>
</dbReference>
<dbReference type="Pfam" id="PF00106">
    <property type="entry name" value="adh_short"/>
    <property type="match status" value="1"/>
</dbReference>
<dbReference type="AlphaFoldDB" id="A0A1R1J4B6"/>
<dbReference type="EMBL" id="MTJZ01000063">
    <property type="protein sequence ID" value="OMG70046.1"/>
    <property type="molecule type" value="Genomic_DNA"/>
</dbReference>
<dbReference type="CDD" id="cd05233">
    <property type="entry name" value="SDR_c"/>
    <property type="match status" value="1"/>
</dbReference>
<dbReference type="PANTHER" id="PTHR42760">
    <property type="entry name" value="SHORT-CHAIN DEHYDROGENASES/REDUCTASES FAMILY MEMBER"/>
    <property type="match status" value="1"/>
</dbReference>
<evidence type="ECO:0000256" key="2">
    <source>
        <dbReference type="ARBA" id="ARBA00023002"/>
    </source>
</evidence>
<dbReference type="InterPro" id="IPR002347">
    <property type="entry name" value="SDR_fam"/>
</dbReference>
<name>A0A1R1J4B6_9BURK</name>
<comment type="caution">
    <text evidence="4">The sequence shown here is derived from an EMBL/GenBank/DDBJ whole genome shotgun (WGS) entry which is preliminary data.</text>
</comment>
<protein>
    <submittedName>
        <fullName evidence="4">Short-chain dehydrogenase</fullName>
    </submittedName>
</protein>
<evidence type="ECO:0000313" key="5">
    <source>
        <dbReference type="Proteomes" id="UP000187194"/>
    </source>
</evidence>
<dbReference type="PRINTS" id="PR00081">
    <property type="entry name" value="GDHRDH"/>
</dbReference>
<comment type="similarity">
    <text evidence="1 3">Belongs to the short-chain dehydrogenases/reductases (SDR) family.</text>
</comment>
<dbReference type="Proteomes" id="UP000187194">
    <property type="component" value="Unassembled WGS sequence"/>
</dbReference>
<dbReference type="InterPro" id="IPR036291">
    <property type="entry name" value="NAD(P)-bd_dom_sf"/>
</dbReference>
<dbReference type="Gene3D" id="3.40.50.720">
    <property type="entry name" value="NAD(P)-binding Rossmann-like Domain"/>
    <property type="match status" value="1"/>
</dbReference>
<proteinExistence type="inferred from homology"/>
<organism evidence="4 5">
    <name type="scientific">Burkholderia ubonensis</name>
    <dbReference type="NCBI Taxonomy" id="101571"/>
    <lineage>
        <taxon>Bacteria</taxon>
        <taxon>Pseudomonadati</taxon>
        <taxon>Pseudomonadota</taxon>
        <taxon>Betaproteobacteria</taxon>
        <taxon>Burkholderiales</taxon>
        <taxon>Burkholderiaceae</taxon>
        <taxon>Burkholderia</taxon>
        <taxon>Burkholderia cepacia complex</taxon>
    </lineage>
</organism>
<dbReference type="InterPro" id="IPR020904">
    <property type="entry name" value="Sc_DH/Rdtase_CS"/>
</dbReference>
<sequence length="250" mass="27261">MRKRVIVTGASRGIGRAIAEVLAVKQYDLDLMVSSEVSADELRRADFVKESEARVFAVDLASSREIDQFVAGWQEPLWGIVNNAGICKTFGILDEGDDPLNEVLSTNLTGPYLLTRGLLPHLSRPGRIVNIASQLGQEGRAGYSAYCASKFGLIGMTKCWAKELGAEGVTVNAVCPGWVGTEMSFKDVDRMAADLGIGAEQFYKDTCAPLELKRFNTPVEVANLVAFLLSDEASGVTGRDWLMHTIWNQQ</sequence>
<accession>A0A1R1J4B6</accession>
<evidence type="ECO:0000256" key="3">
    <source>
        <dbReference type="RuleBase" id="RU000363"/>
    </source>
</evidence>
<keyword evidence="2" id="KW-0560">Oxidoreductase</keyword>
<dbReference type="SUPFAM" id="SSF51735">
    <property type="entry name" value="NAD(P)-binding Rossmann-fold domains"/>
    <property type="match status" value="1"/>
</dbReference>
<dbReference type="GO" id="GO:0048038">
    <property type="term" value="F:quinone binding"/>
    <property type="evidence" value="ECO:0007669"/>
    <property type="project" value="TreeGrafter"/>
</dbReference>
<reference evidence="4 5" key="1">
    <citation type="submission" date="2017-01" db="EMBL/GenBank/DDBJ databases">
        <title>Phylogeographic, genomic and meropenem susceptibility analysis of Burkholderia ubonensis.</title>
        <authorList>
            <person name="Price E.P."/>
            <person name="Sarovich D.S."/>
            <person name="Webb J.R."/>
            <person name="Hall C.M."/>
            <person name="Sahl J.W."/>
            <person name="Kaestli M."/>
            <person name="Mayo M."/>
            <person name="Harrington G."/>
            <person name="Baker A.L."/>
            <person name="Sidak-Loftis L.C."/>
            <person name="Lummis M."/>
            <person name="Schupp J.M."/>
            <person name="Gillece J.D."/>
            <person name="Tuanyok A."/>
            <person name="Warner J."/>
            <person name="Busch J.D."/>
            <person name="Keim P."/>
            <person name="Currie B.J."/>
            <person name="Wagner D.M."/>
        </authorList>
    </citation>
    <scope>NUCLEOTIDE SEQUENCE [LARGE SCALE GENOMIC DNA]</scope>
    <source>
        <strain evidence="4 5">A21</strain>
    </source>
</reference>
<dbReference type="PANTHER" id="PTHR42760:SF133">
    <property type="entry name" value="3-OXOACYL-[ACYL-CARRIER-PROTEIN] REDUCTASE"/>
    <property type="match status" value="1"/>
</dbReference>
<evidence type="ECO:0000256" key="1">
    <source>
        <dbReference type="ARBA" id="ARBA00006484"/>
    </source>
</evidence>
<evidence type="ECO:0000313" key="4">
    <source>
        <dbReference type="EMBL" id="OMG70046.1"/>
    </source>
</evidence>
<gene>
    <name evidence="4" type="ORF">BW685_27805</name>
</gene>
<dbReference type="RefSeq" id="WP_076481385.1">
    <property type="nucleotide sequence ID" value="NZ_MTJZ01000063.1"/>
</dbReference>